<evidence type="ECO:0000313" key="2">
    <source>
        <dbReference type="Proteomes" id="UP000324222"/>
    </source>
</evidence>
<proteinExistence type="predicted"/>
<evidence type="ECO:0000313" key="1">
    <source>
        <dbReference type="EMBL" id="MPC64000.1"/>
    </source>
</evidence>
<reference evidence="1 2" key="1">
    <citation type="submission" date="2019-05" db="EMBL/GenBank/DDBJ databases">
        <title>Another draft genome of Portunus trituberculatus and its Hox gene families provides insights of decapod evolution.</title>
        <authorList>
            <person name="Jeong J.-H."/>
            <person name="Song I."/>
            <person name="Kim S."/>
            <person name="Choi T."/>
            <person name="Kim D."/>
            <person name="Ryu S."/>
            <person name="Kim W."/>
        </authorList>
    </citation>
    <scope>NUCLEOTIDE SEQUENCE [LARGE SCALE GENOMIC DNA]</scope>
    <source>
        <tissue evidence="1">Muscle</tissue>
    </source>
</reference>
<dbReference type="EMBL" id="VSRR010021515">
    <property type="protein sequence ID" value="MPC64000.1"/>
    <property type="molecule type" value="Genomic_DNA"/>
</dbReference>
<dbReference type="Proteomes" id="UP000324222">
    <property type="component" value="Unassembled WGS sequence"/>
</dbReference>
<accession>A0A5B7GVB5</accession>
<gene>
    <name evidence="1" type="ORF">E2C01_058109</name>
</gene>
<name>A0A5B7GVB5_PORTR</name>
<protein>
    <submittedName>
        <fullName evidence="1">Uncharacterized protein</fullName>
    </submittedName>
</protein>
<keyword evidence="2" id="KW-1185">Reference proteome</keyword>
<comment type="caution">
    <text evidence="1">The sequence shown here is derived from an EMBL/GenBank/DDBJ whole genome shotgun (WGS) entry which is preliminary data.</text>
</comment>
<sequence>MMLRRVFVLSLRYSTSFLKVSLSSIQTPRYCHASTHCRQTPWMLRLLSGLGDIACDFSAKILSPRCLHCSGYCIKASLCSDIAEKRDVSMERHAHKNFHEDIEERGA</sequence>
<organism evidence="1 2">
    <name type="scientific">Portunus trituberculatus</name>
    <name type="common">Swimming crab</name>
    <name type="synonym">Neptunus trituberculatus</name>
    <dbReference type="NCBI Taxonomy" id="210409"/>
    <lineage>
        <taxon>Eukaryota</taxon>
        <taxon>Metazoa</taxon>
        <taxon>Ecdysozoa</taxon>
        <taxon>Arthropoda</taxon>
        <taxon>Crustacea</taxon>
        <taxon>Multicrustacea</taxon>
        <taxon>Malacostraca</taxon>
        <taxon>Eumalacostraca</taxon>
        <taxon>Eucarida</taxon>
        <taxon>Decapoda</taxon>
        <taxon>Pleocyemata</taxon>
        <taxon>Brachyura</taxon>
        <taxon>Eubrachyura</taxon>
        <taxon>Portunoidea</taxon>
        <taxon>Portunidae</taxon>
        <taxon>Portuninae</taxon>
        <taxon>Portunus</taxon>
    </lineage>
</organism>
<dbReference type="AlphaFoldDB" id="A0A5B7GVB5"/>